<protein>
    <submittedName>
        <fullName evidence="1">Uncharacterized protein</fullName>
    </submittedName>
</protein>
<evidence type="ECO:0000313" key="1">
    <source>
        <dbReference type="EMBL" id="BBE42440.1"/>
    </source>
</evidence>
<dbReference type="KEGG" id="ccai:NAS2_1051"/>
<evidence type="ECO:0000313" key="2">
    <source>
        <dbReference type="Proteomes" id="UP000509448"/>
    </source>
</evidence>
<sequence>MNMSAAKVSVELAEAVDNSAVPLLRFIVRVSYQPNLESVLHVAGELFTASDVFLSRLEEAGPESDQSLNAKSPLENNVRPAEYMATLTAQLSDAALKAIEKERESDQKRDVKLKLKLYVTELVSNAKISSIHLVKPSRSVGLNDIFGLVPPQYQNALMLPLYYYDPNIYSTQEDGWLISGNGGPNFLILRKSVIDIGHKIPASDWVNDFKPKMKLGKYLVVELPEPLDSTLGGECFDHLQRARKAFDMWNAKEVFVECREMATCLDKLFKEKAGAGSFLYDVRWGRAYQWFAKGKPNWSSWGIHEEDKEFEQYNDTIPPKRSDVEALLLTAEVLFKYATELLKELDS</sequence>
<reference evidence="1 2" key="1">
    <citation type="journal article" date="2019" name="ISME J.">
        <title>Isolation and characterization of a thermophilic sulfur- and iron-reducing thaumarchaeote from a terrestrial acidic hot spring.</title>
        <authorList>
            <person name="Kato S."/>
            <person name="Itoh T."/>
            <person name="Yuki M."/>
            <person name="Nagamori M."/>
            <person name="Ohnishi M."/>
            <person name="Uematsu K."/>
            <person name="Suzuki K."/>
            <person name="Takashina T."/>
            <person name="Ohkuma M."/>
        </authorList>
    </citation>
    <scope>NUCLEOTIDE SEQUENCE [LARGE SCALE GENOMIC DNA]</scope>
    <source>
        <strain evidence="1 2">NAS-02</strain>
    </source>
</reference>
<proteinExistence type="predicted"/>
<name>A0A4V0P1P5_9ARCH</name>
<keyword evidence="2" id="KW-1185">Reference proteome</keyword>
<organism evidence="1 2">
    <name type="scientific">Conexivisphaera calida</name>
    <dbReference type="NCBI Taxonomy" id="1874277"/>
    <lineage>
        <taxon>Archaea</taxon>
        <taxon>Nitrososphaerota</taxon>
        <taxon>Conexivisphaeria</taxon>
        <taxon>Conexivisphaerales</taxon>
        <taxon>Conexivisphaeraceae</taxon>
        <taxon>Conexivisphaera</taxon>
    </lineage>
</organism>
<accession>A0A4V0P1P5</accession>
<dbReference type="Proteomes" id="UP000509448">
    <property type="component" value="Chromosome"/>
</dbReference>
<dbReference type="EMBL" id="AP018732">
    <property type="protein sequence ID" value="BBE42440.1"/>
    <property type="molecule type" value="Genomic_DNA"/>
</dbReference>
<gene>
    <name evidence="1" type="ORF">NAS2_1051</name>
</gene>
<dbReference type="AlphaFoldDB" id="A0A4V0P1P5"/>